<dbReference type="PROSITE" id="PS51722">
    <property type="entry name" value="G_TR_2"/>
    <property type="match status" value="1"/>
</dbReference>
<dbReference type="InterPro" id="IPR044145">
    <property type="entry name" value="IF2_II"/>
</dbReference>
<dbReference type="InterPro" id="IPR005225">
    <property type="entry name" value="Small_GTP-bd"/>
</dbReference>
<dbReference type="Pfam" id="PF00009">
    <property type="entry name" value="GTP_EFTU"/>
    <property type="match status" value="1"/>
</dbReference>
<dbReference type="InterPro" id="IPR009000">
    <property type="entry name" value="Transl_B-barrel_sf"/>
</dbReference>
<dbReference type="Pfam" id="PF04760">
    <property type="entry name" value="IF2_N"/>
    <property type="match status" value="1"/>
</dbReference>
<evidence type="ECO:0000256" key="7">
    <source>
        <dbReference type="ARBA" id="ARBA00023128"/>
    </source>
</evidence>
<sequence>MHRRALGPICRCQYFDLAYPAVARQSRAFHSSSPALSLYSPSGESAAAAKKSGDNDSSSDTSSLKNRGGWGATTFRSSVRPAANAASDNPTQHAPNTGSGKDQAQWGSQSTFAKKSVGLSFAEMTNRMAILTPEPRQGKDSIEKQASSPEPPKPPPKTPKSNEPTDATEGFSMKILEKEMKKLSRLSRWRGLVPPSIRSINWKCPDCSYMCFGKHCQCPQCRAVRPGLRKAFEEYKKETMDNHARIDNDRPTIVRPASFEQRPAQLSAMNFQTPDQHTDQERDFKIRKLGESAIDSWRKNHDRAAAFELHHTPLDANANMRRSEESRKPEKRWEDETETREEERKEHDVRRRADEDPIDWETPQKKRARPVRREQFLYDDENYDPEERKQRRDKRKQKKKPREVVEAPSPLYLPEFISVNNLATVLGVRQAEFIDHLEEIGFEGVIHSHVLDAETAGLIAAEYNFEPIFETDDQDLKPAAEPEDKSLLPSRPPVVTIMGHVDHGKTTLLDWLRKSSVAASEHGGITQHIGAFSVSMPSGKSITFLDTPGHAAFLDMRRRGADMTDIVVLVVAADDSVKPQTIEAINHAKQANVPIIVAINKIDKDNVNPEKVKQDLARHSVDVEDYGGDVQAIPVSGKTGKGMVELEEAIVTLSELLDHRADIDGNAEGWVVEATTKKAGRVATILVKRGTVRPGDILVAGSTWTRIKTLRNETGTILDKASPGMPVEVDGWKEQPEAGSQVLQAPSEQRAKEAVDYRMERMESKKLGQDATAINESRRETIEQRRREESEEEDSEAPETTTGPRPINFIVKADVFGSVEAVTSSVSGIGNNEIFAQVLRSGVGQVSEFDIKHAATSSACVINFNNAVDPAISRMAEAQDVKLMNHNIIYELIDDVKATMSEQLPPTVISRVTGEAEIGQIFDITVKGRNKMSIAGCKVRNGVISRAKKVRVLRGKDIVYDGSLSSLKNVKKDVLEMRKDTECGIGFDGWSAFEVGDHVQSYEETHEKRYLQ</sequence>
<evidence type="ECO:0000313" key="13">
    <source>
        <dbReference type="EMBL" id="KAH8697101.1"/>
    </source>
</evidence>
<keyword evidence="5" id="KW-0648">Protein biosynthesis</keyword>
<reference evidence="13" key="1">
    <citation type="submission" date="2021-12" db="EMBL/GenBank/DDBJ databases">
        <title>Convergent genome expansion in fungi linked to evolution of root-endophyte symbiosis.</title>
        <authorList>
            <consortium name="DOE Joint Genome Institute"/>
            <person name="Ke Y.-H."/>
            <person name="Bonito G."/>
            <person name="Liao H.-L."/>
            <person name="Looney B."/>
            <person name="Rojas-Flechas A."/>
            <person name="Nash J."/>
            <person name="Hameed K."/>
            <person name="Schadt C."/>
            <person name="Martin F."/>
            <person name="Crous P.W."/>
            <person name="Miettinen O."/>
            <person name="Magnuson J.K."/>
            <person name="Labbe J."/>
            <person name="Jacobson D."/>
            <person name="Doktycz M.J."/>
            <person name="Veneault-Fourrey C."/>
            <person name="Kuo A."/>
            <person name="Mondo S."/>
            <person name="Calhoun S."/>
            <person name="Riley R."/>
            <person name="Ohm R."/>
            <person name="LaButti K."/>
            <person name="Andreopoulos B."/>
            <person name="Pangilinan J."/>
            <person name="Nolan M."/>
            <person name="Tritt A."/>
            <person name="Clum A."/>
            <person name="Lipzen A."/>
            <person name="Daum C."/>
            <person name="Barry K."/>
            <person name="Grigoriev I.V."/>
            <person name="Vilgalys R."/>
        </authorList>
    </citation>
    <scope>NUCLEOTIDE SEQUENCE</scope>
    <source>
        <strain evidence="13">PMI_201</strain>
    </source>
</reference>
<evidence type="ECO:0000256" key="1">
    <source>
        <dbReference type="ARBA" id="ARBA00004173"/>
    </source>
</evidence>
<dbReference type="RefSeq" id="XP_046071802.1">
    <property type="nucleotide sequence ID" value="XM_046216046.1"/>
</dbReference>
<dbReference type="CDD" id="cd01887">
    <property type="entry name" value="IF2_eIF5B"/>
    <property type="match status" value="1"/>
</dbReference>
<dbReference type="Pfam" id="PF11987">
    <property type="entry name" value="IF-2"/>
    <property type="match status" value="1"/>
</dbReference>
<keyword evidence="6" id="KW-0809">Transit peptide</keyword>
<dbReference type="InterPro" id="IPR036925">
    <property type="entry name" value="TIF_IF2_dom3_sf"/>
</dbReference>
<feature type="compositionally biased region" description="Basic and acidic residues" evidence="11">
    <location>
        <begin position="341"/>
        <end position="355"/>
    </location>
</feature>
<evidence type="ECO:0000256" key="8">
    <source>
        <dbReference type="ARBA" id="ARBA00023134"/>
    </source>
</evidence>
<dbReference type="InterPro" id="IPR006847">
    <property type="entry name" value="IF2_N"/>
</dbReference>
<evidence type="ECO:0000256" key="10">
    <source>
        <dbReference type="ARBA" id="ARBA00044200"/>
    </source>
</evidence>
<dbReference type="GO" id="GO:0005739">
    <property type="term" value="C:mitochondrion"/>
    <property type="evidence" value="ECO:0007669"/>
    <property type="project" value="UniProtKB-SubCell"/>
</dbReference>
<accession>A0AAD4KUK7</accession>
<feature type="compositionally biased region" description="Basic residues" evidence="11">
    <location>
        <begin position="391"/>
        <end position="401"/>
    </location>
</feature>
<dbReference type="InterPro" id="IPR000178">
    <property type="entry name" value="TF_IF2_bacterial-like"/>
</dbReference>
<dbReference type="HAMAP" id="MF_00100_B">
    <property type="entry name" value="IF_2_B"/>
    <property type="match status" value="1"/>
</dbReference>
<feature type="region of interest" description="Disordered" evidence="11">
    <location>
        <begin position="33"/>
        <end position="107"/>
    </location>
</feature>
<feature type="compositionally biased region" description="Basic and acidic residues" evidence="11">
    <location>
        <begin position="776"/>
        <end position="789"/>
    </location>
</feature>
<dbReference type="InterPro" id="IPR023115">
    <property type="entry name" value="TIF_IF2_dom3"/>
</dbReference>
<dbReference type="PANTHER" id="PTHR43381">
    <property type="entry name" value="TRANSLATION INITIATION FACTOR IF-2-RELATED"/>
    <property type="match status" value="1"/>
</dbReference>
<evidence type="ECO:0000256" key="11">
    <source>
        <dbReference type="SAM" id="MobiDB-lite"/>
    </source>
</evidence>
<dbReference type="GeneID" id="70246333"/>
<dbReference type="GO" id="GO:0003743">
    <property type="term" value="F:translation initiation factor activity"/>
    <property type="evidence" value="ECO:0007669"/>
    <property type="project" value="UniProtKB-KW"/>
</dbReference>
<feature type="region of interest" description="Disordered" evidence="11">
    <location>
        <begin position="762"/>
        <end position="806"/>
    </location>
</feature>
<comment type="caution">
    <text evidence="13">The sequence shown here is derived from an EMBL/GenBank/DDBJ whole genome shotgun (WGS) entry which is preliminary data.</text>
</comment>
<organism evidence="13 14">
    <name type="scientific">Talaromyces proteolyticus</name>
    <dbReference type="NCBI Taxonomy" id="1131652"/>
    <lineage>
        <taxon>Eukaryota</taxon>
        <taxon>Fungi</taxon>
        <taxon>Dikarya</taxon>
        <taxon>Ascomycota</taxon>
        <taxon>Pezizomycotina</taxon>
        <taxon>Eurotiomycetes</taxon>
        <taxon>Eurotiomycetidae</taxon>
        <taxon>Eurotiales</taxon>
        <taxon>Trichocomaceae</taxon>
        <taxon>Talaromyces</taxon>
        <taxon>Talaromyces sect. Bacilispori</taxon>
    </lineage>
</organism>
<keyword evidence="3" id="KW-0396">Initiation factor</keyword>
<evidence type="ECO:0000259" key="12">
    <source>
        <dbReference type="PROSITE" id="PS51722"/>
    </source>
</evidence>
<dbReference type="NCBIfam" id="TIGR00231">
    <property type="entry name" value="small_GTP"/>
    <property type="match status" value="1"/>
</dbReference>
<evidence type="ECO:0000256" key="2">
    <source>
        <dbReference type="ARBA" id="ARBA00007733"/>
    </source>
</evidence>
<dbReference type="InterPro" id="IPR053905">
    <property type="entry name" value="EF-G-like_DII"/>
</dbReference>
<evidence type="ECO:0000313" key="14">
    <source>
        <dbReference type="Proteomes" id="UP001201262"/>
    </source>
</evidence>
<dbReference type="CDD" id="cd03692">
    <property type="entry name" value="mtIF2_IVc"/>
    <property type="match status" value="1"/>
</dbReference>
<feature type="compositionally biased region" description="Polar residues" evidence="11">
    <location>
        <begin position="86"/>
        <end position="107"/>
    </location>
</feature>
<dbReference type="FunFam" id="3.40.50.10050:FF:000001">
    <property type="entry name" value="Translation initiation factor IF-2"/>
    <property type="match status" value="1"/>
</dbReference>
<dbReference type="Gene3D" id="2.40.30.10">
    <property type="entry name" value="Translation factors"/>
    <property type="match status" value="2"/>
</dbReference>
<protein>
    <recommendedName>
        <fullName evidence="10">Translation initiation factor IF-2, mitochondrial</fullName>
    </recommendedName>
</protein>
<dbReference type="PANTHER" id="PTHR43381:SF20">
    <property type="entry name" value="TRANSLATION INITIATION FACTOR IF-2, MITOCHONDRIAL"/>
    <property type="match status" value="1"/>
</dbReference>
<gene>
    <name evidence="13" type="ORF">BGW36DRAFT_377930</name>
</gene>
<feature type="compositionally biased region" description="Pro residues" evidence="11">
    <location>
        <begin position="149"/>
        <end position="158"/>
    </location>
</feature>
<keyword evidence="4" id="KW-0547">Nucleotide-binding</keyword>
<dbReference type="Gene3D" id="3.40.50.10050">
    <property type="entry name" value="Translation initiation factor IF- 2, domain 3"/>
    <property type="match status" value="1"/>
</dbReference>
<dbReference type="SUPFAM" id="SSF52156">
    <property type="entry name" value="Initiation factor IF2/eIF5b, domain 3"/>
    <property type="match status" value="1"/>
</dbReference>
<proteinExistence type="inferred from homology"/>
<feature type="domain" description="Tr-type G" evidence="12">
    <location>
        <begin position="490"/>
        <end position="658"/>
    </location>
</feature>
<dbReference type="Pfam" id="PF22042">
    <property type="entry name" value="EF-G_D2"/>
    <property type="match status" value="1"/>
</dbReference>
<keyword evidence="14" id="KW-1185">Reference proteome</keyword>
<feature type="compositionally biased region" description="Low complexity" evidence="11">
    <location>
        <begin position="33"/>
        <end position="65"/>
    </location>
</feature>
<dbReference type="GO" id="GO:0005525">
    <property type="term" value="F:GTP binding"/>
    <property type="evidence" value="ECO:0007669"/>
    <property type="project" value="UniProtKB-KW"/>
</dbReference>
<dbReference type="InterPro" id="IPR015760">
    <property type="entry name" value="TIF_IF2"/>
</dbReference>
<evidence type="ECO:0000256" key="3">
    <source>
        <dbReference type="ARBA" id="ARBA00022540"/>
    </source>
</evidence>
<dbReference type="Gene3D" id="3.40.50.300">
    <property type="entry name" value="P-loop containing nucleotide triphosphate hydrolases"/>
    <property type="match status" value="1"/>
</dbReference>
<comment type="function">
    <text evidence="9">One of the essential components for the initiation of protein synthesis. Protects formylmethionyl-tRNA from spontaneous hydrolysis and promotes its binding to the 30S ribosomal subunits. Also involved in the hydrolysis of GTP during the formation of the 70S ribosomal complex.</text>
</comment>
<feature type="region of interest" description="Disordered" evidence="11">
    <location>
        <begin position="308"/>
        <end position="404"/>
    </location>
</feature>
<dbReference type="InterPro" id="IPR000795">
    <property type="entry name" value="T_Tr_GTP-bd_dom"/>
</dbReference>
<dbReference type="AlphaFoldDB" id="A0AAD4KUK7"/>
<dbReference type="PROSITE" id="PS01176">
    <property type="entry name" value="IF2"/>
    <property type="match status" value="1"/>
</dbReference>
<comment type="similarity">
    <text evidence="2">Belongs to the TRAFAC class translation factor GTPase superfamily. Classic translation factor GTPase family. IF-2 subfamily.</text>
</comment>
<dbReference type="Proteomes" id="UP001201262">
    <property type="component" value="Unassembled WGS sequence"/>
</dbReference>
<evidence type="ECO:0000256" key="4">
    <source>
        <dbReference type="ARBA" id="ARBA00022741"/>
    </source>
</evidence>
<feature type="region of interest" description="Disordered" evidence="11">
    <location>
        <begin position="131"/>
        <end position="167"/>
    </location>
</feature>
<dbReference type="FunFam" id="2.40.30.10:FF:000008">
    <property type="entry name" value="Translation initiation factor IF-2"/>
    <property type="match status" value="1"/>
</dbReference>
<comment type="subcellular location">
    <subcellularLocation>
        <location evidence="1">Mitochondrion</location>
    </subcellularLocation>
</comment>
<dbReference type="EMBL" id="JAJTJA010000006">
    <property type="protein sequence ID" value="KAH8697101.1"/>
    <property type="molecule type" value="Genomic_DNA"/>
</dbReference>
<name>A0AAD4KUK7_9EURO</name>
<evidence type="ECO:0000256" key="9">
    <source>
        <dbReference type="ARBA" id="ARBA00025162"/>
    </source>
</evidence>
<feature type="compositionally biased region" description="Basic and acidic residues" evidence="11">
    <location>
        <begin position="321"/>
        <end position="334"/>
    </location>
</feature>
<dbReference type="InterPro" id="IPR027417">
    <property type="entry name" value="P-loop_NTPase"/>
</dbReference>
<evidence type="ECO:0000256" key="5">
    <source>
        <dbReference type="ARBA" id="ARBA00022917"/>
    </source>
</evidence>
<dbReference type="SUPFAM" id="SSF52540">
    <property type="entry name" value="P-loop containing nucleoside triphosphate hydrolases"/>
    <property type="match status" value="1"/>
</dbReference>
<dbReference type="GO" id="GO:0003924">
    <property type="term" value="F:GTPase activity"/>
    <property type="evidence" value="ECO:0007669"/>
    <property type="project" value="InterPro"/>
</dbReference>
<dbReference type="SUPFAM" id="SSF50447">
    <property type="entry name" value="Translation proteins"/>
    <property type="match status" value="2"/>
</dbReference>
<feature type="region of interest" description="Disordered" evidence="11">
    <location>
        <begin position="736"/>
        <end position="755"/>
    </location>
</feature>
<dbReference type="CDD" id="cd03702">
    <property type="entry name" value="IF2_mtIF2_II"/>
    <property type="match status" value="1"/>
</dbReference>
<dbReference type="NCBIfam" id="TIGR00487">
    <property type="entry name" value="IF-2"/>
    <property type="match status" value="1"/>
</dbReference>
<keyword evidence="8" id="KW-0342">GTP-binding</keyword>
<keyword evidence="7" id="KW-0496">Mitochondrion</keyword>
<evidence type="ECO:0000256" key="6">
    <source>
        <dbReference type="ARBA" id="ARBA00022946"/>
    </source>
</evidence>
<dbReference type="FunFam" id="3.40.50.300:FF:000019">
    <property type="entry name" value="Translation initiation factor IF-2"/>
    <property type="match status" value="1"/>
</dbReference>